<accession>A0A0G2DV19</accession>
<proteinExistence type="predicted"/>
<dbReference type="PANTHER" id="PTHR37544">
    <property type="entry name" value="SPRAY-RELATED"/>
    <property type="match status" value="1"/>
</dbReference>
<feature type="compositionally biased region" description="Low complexity" evidence="1">
    <location>
        <begin position="87"/>
        <end position="102"/>
    </location>
</feature>
<sequence>MNPTQTFAYTTAPDAYVPLDDPSGTPITKPTAGTFVITTNIPGGTNLVAATVTGTLDPSQPLLITATGTDIPGGTLVFTKTGPILAGPTTSSPGSPSSPSSGNAADPSNDNDGAAAIFATSTSFTLPHYILGTYIPTLLAVLYGILWSTILSGIAETAPFFRLARPRGATAREAGSEARFGIGMAWDKAAGGWTYGFTVVDGAEHEKAAAPMLTYGEGDDGVAHEAAGGSVLPLLLRPAMLVVFQLVLLGLLAILLYYWFNGVSSPLEDFLNSQTYGPKLMMSCFGIVIRTWWSEIARAIHTMEPYRRIALGRASAHSSILAPTSPHAIPAIFSSLRRRHFFPAYLSLLAVLSEILIVTLASVPFYIATLLEAFRVSVFVSLTRICLVLGGTRIVGSPLSG</sequence>
<dbReference type="EMBL" id="LAQI01000246">
    <property type="protein sequence ID" value="KKY14026.1"/>
    <property type="molecule type" value="Genomic_DNA"/>
</dbReference>
<dbReference type="AlphaFoldDB" id="A0A0G2DV19"/>
<protein>
    <submittedName>
        <fullName evidence="3">Uncharacterized protein</fullName>
    </submittedName>
</protein>
<keyword evidence="2" id="KW-0812">Transmembrane</keyword>
<evidence type="ECO:0000313" key="4">
    <source>
        <dbReference type="Proteomes" id="UP000034182"/>
    </source>
</evidence>
<evidence type="ECO:0000256" key="2">
    <source>
        <dbReference type="SAM" id="Phobius"/>
    </source>
</evidence>
<organism evidence="3 4">
    <name type="scientific">Diplodia seriata</name>
    <dbReference type="NCBI Taxonomy" id="420778"/>
    <lineage>
        <taxon>Eukaryota</taxon>
        <taxon>Fungi</taxon>
        <taxon>Dikarya</taxon>
        <taxon>Ascomycota</taxon>
        <taxon>Pezizomycotina</taxon>
        <taxon>Dothideomycetes</taxon>
        <taxon>Dothideomycetes incertae sedis</taxon>
        <taxon>Botryosphaeriales</taxon>
        <taxon>Botryosphaeriaceae</taxon>
        <taxon>Diplodia</taxon>
    </lineage>
</organism>
<dbReference type="Proteomes" id="UP000034182">
    <property type="component" value="Unassembled WGS sequence"/>
</dbReference>
<gene>
    <name evidence="3" type="ORF">UCDDS831_g08501</name>
</gene>
<keyword evidence="2" id="KW-1133">Transmembrane helix</keyword>
<reference evidence="3 4" key="1">
    <citation type="submission" date="2015-03" db="EMBL/GenBank/DDBJ databases">
        <authorList>
            <person name="Morales-Cruz A."/>
            <person name="Amrine K.C."/>
            <person name="Cantu D."/>
        </authorList>
    </citation>
    <scope>NUCLEOTIDE SEQUENCE [LARGE SCALE GENOMIC DNA]</scope>
    <source>
        <strain evidence="3">DS831</strain>
    </source>
</reference>
<reference evidence="3 4" key="2">
    <citation type="submission" date="2015-05" db="EMBL/GenBank/DDBJ databases">
        <title>Distinctive expansion of gene families associated with plant cell wall degradation and secondary metabolism in the genomes of grapevine trunk pathogens.</title>
        <authorList>
            <person name="Lawrence D.P."/>
            <person name="Travadon R."/>
            <person name="Rolshausen P.E."/>
            <person name="Baumgartner K."/>
        </authorList>
    </citation>
    <scope>NUCLEOTIDE SEQUENCE [LARGE SCALE GENOMIC DNA]</scope>
    <source>
        <strain evidence="3">DS831</strain>
    </source>
</reference>
<keyword evidence="2" id="KW-0472">Membrane</keyword>
<name>A0A0G2DV19_9PEZI</name>
<comment type="caution">
    <text evidence="3">The sequence shown here is derived from an EMBL/GenBank/DDBJ whole genome shotgun (WGS) entry which is preliminary data.</text>
</comment>
<dbReference type="PANTHER" id="PTHR37544:SF3">
    <property type="entry name" value="SPRAY"/>
    <property type="match status" value="1"/>
</dbReference>
<feature type="transmembrane region" description="Helical" evidence="2">
    <location>
        <begin position="239"/>
        <end position="260"/>
    </location>
</feature>
<evidence type="ECO:0000313" key="3">
    <source>
        <dbReference type="EMBL" id="KKY14026.1"/>
    </source>
</evidence>
<dbReference type="Pfam" id="PF11915">
    <property type="entry name" value="DUF3433"/>
    <property type="match status" value="2"/>
</dbReference>
<evidence type="ECO:0000256" key="1">
    <source>
        <dbReference type="SAM" id="MobiDB-lite"/>
    </source>
</evidence>
<feature type="transmembrane region" description="Helical" evidence="2">
    <location>
        <begin position="134"/>
        <end position="155"/>
    </location>
</feature>
<feature type="region of interest" description="Disordered" evidence="1">
    <location>
        <begin position="82"/>
        <end position="109"/>
    </location>
</feature>
<dbReference type="InterPro" id="IPR021840">
    <property type="entry name" value="DUF3433"/>
</dbReference>
<feature type="transmembrane region" description="Helical" evidence="2">
    <location>
        <begin position="344"/>
        <end position="367"/>
    </location>
</feature>